<evidence type="ECO:0000313" key="6">
    <source>
        <dbReference type="Proteomes" id="UP000078512"/>
    </source>
</evidence>
<dbReference type="InterPro" id="IPR036322">
    <property type="entry name" value="WD40_repeat_dom_sf"/>
</dbReference>
<feature type="repeat" description="WD" evidence="3">
    <location>
        <begin position="202"/>
        <end position="234"/>
    </location>
</feature>
<dbReference type="SUPFAM" id="SSF50978">
    <property type="entry name" value="WD40 repeat-like"/>
    <property type="match status" value="1"/>
</dbReference>
<feature type="region of interest" description="Disordered" evidence="4">
    <location>
        <begin position="1"/>
        <end position="29"/>
    </location>
</feature>
<organism evidence="5 6">
    <name type="scientific">Linnemannia elongata AG-77</name>
    <dbReference type="NCBI Taxonomy" id="1314771"/>
    <lineage>
        <taxon>Eukaryota</taxon>
        <taxon>Fungi</taxon>
        <taxon>Fungi incertae sedis</taxon>
        <taxon>Mucoromycota</taxon>
        <taxon>Mortierellomycotina</taxon>
        <taxon>Mortierellomycetes</taxon>
        <taxon>Mortierellales</taxon>
        <taxon>Mortierellaceae</taxon>
        <taxon>Linnemannia</taxon>
    </lineage>
</organism>
<dbReference type="Pfam" id="PF00400">
    <property type="entry name" value="WD40"/>
    <property type="match status" value="2"/>
</dbReference>
<protein>
    <submittedName>
        <fullName evidence="5">WD40 repeat-like protein</fullName>
    </submittedName>
</protein>
<evidence type="ECO:0000256" key="3">
    <source>
        <dbReference type="PROSITE-ProRule" id="PRU00221"/>
    </source>
</evidence>
<dbReference type="InterPro" id="IPR019775">
    <property type="entry name" value="WD40_repeat_CS"/>
</dbReference>
<evidence type="ECO:0000313" key="5">
    <source>
        <dbReference type="EMBL" id="OAQ24087.1"/>
    </source>
</evidence>
<dbReference type="InterPro" id="IPR001680">
    <property type="entry name" value="WD40_rpt"/>
</dbReference>
<dbReference type="Gene3D" id="2.130.10.10">
    <property type="entry name" value="YVTN repeat-like/Quinoprotein amine dehydrogenase"/>
    <property type="match status" value="2"/>
</dbReference>
<feature type="repeat" description="WD" evidence="3">
    <location>
        <begin position="452"/>
        <end position="479"/>
    </location>
</feature>
<dbReference type="PROSITE" id="PS50082">
    <property type="entry name" value="WD_REPEATS_2"/>
    <property type="match status" value="2"/>
</dbReference>
<feature type="compositionally biased region" description="Polar residues" evidence="4">
    <location>
        <begin position="10"/>
        <end position="19"/>
    </location>
</feature>
<dbReference type="PANTHER" id="PTHR22838:SF0">
    <property type="entry name" value="WD REPEAT-CONTAINING PROTEIN 26"/>
    <property type="match status" value="1"/>
</dbReference>
<feature type="region of interest" description="Disordered" evidence="4">
    <location>
        <begin position="56"/>
        <end position="138"/>
    </location>
</feature>
<sequence>MSLSPPPRKQSLSSPQRSPSARYPKINTNALSAAYPSIKEDDQDVEKDLANFFASTSLATPTSSSSSSSSSSSTSPTPLPDRNHYTRPSSIATFYSPIDPSDSSWSSKTSLQPCPLGHHHHLHHHELDGTQNGGHEQDMALAGPMLPSCSYCSSARSNSISSIMEETHSSQIRERNSAYQCLEGQRRDALRDLVPSEVRHRLTFHLDECWFVHFSPSGQYLVSVGLDQVLIIWQDLMTPEPSIFRTINIKRSITHVTWSPDSKYLLLNLGYDGWHKDFIYELQVIEVESGEFLFTRASQDSTCSTIVSDVAWFPDSQRFLYTDDRGRISIYNLKGDIIQEYTVEKDQAGKFLRNIPGTNDFAVLTSSLTLDIHSFGETHTIRSLGAQPQRTTIVNVSHQGRYAVVTVRNDKQIHRPSHLALYDLKSMTYIRAFEAETLKNDDFMIIPTFIGPNEEILCSGSEDGKLYLWDVETGDLISVLDEHSKHAGCMASNLVHPGIMASCSDDNHIIVWVTKELQSQLQESDEKWLEKRRQSARPAFDIKKGW</sequence>
<evidence type="ECO:0000256" key="4">
    <source>
        <dbReference type="SAM" id="MobiDB-lite"/>
    </source>
</evidence>
<dbReference type="InterPro" id="IPR051350">
    <property type="entry name" value="WD_repeat-ST_regulator"/>
</dbReference>
<evidence type="ECO:0000256" key="2">
    <source>
        <dbReference type="ARBA" id="ARBA00022737"/>
    </source>
</evidence>
<dbReference type="EMBL" id="KV442101">
    <property type="protein sequence ID" value="OAQ24087.1"/>
    <property type="molecule type" value="Genomic_DNA"/>
</dbReference>
<keyword evidence="2" id="KW-0677">Repeat</keyword>
<proteinExistence type="predicted"/>
<dbReference type="PROSITE" id="PS00678">
    <property type="entry name" value="WD_REPEATS_1"/>
    <property type="match status" value="1"/>
</dbReference>
<dbReference type="InterPro" id="IPR015943">
    <property type="entry name" value="WD40/YVTN_repeat-like_dom_sf"/>
</dbReference>
<dbReference type="STRING" id="1314771.A0A197JFY7"/>
<dbReference type="Proteomes" id="UP000078512">
    <property type="component" value="Unassembled WGS sequence"/>
</dbReference>
<dbReference type="SMART" id="SM00320">
    <property type="entry name" value="WD40"/>
    <property type="match status" value="5"/>
</dbReference>
<name>A0A197JFY7_9FUNG</name>
<evidence type="ECO:0000256" key="1">
    <source>
        <dbReference type="ARBA" id="ARBA00022574"/>
    </source>
</evidence>
<keyword evidence="6" id="KW-1185">Reference proteome</keyword>
<reference evidence="5 6" key="1">
    <citation type="submission" date="2016-05" db="EMBL/GenBank/DDBJ databases">
        <title>Genome sequencing reveals origins of a unique bacterial endosymbiosis in the earliest lineages of terrestrial Fungi.</title>
        <authorList>
            <consortium name="DOE Joint Genome Institute"/>
            <person name="Uehling J."/>
            <person name="Gryganskyi A."/>
            <person name="Hameed K."/>
            <person name="Tschaplinski T."/>
            <person name="Misztal P."/>
            <person name="Wu S."/>
            <person name="Desiro A."/>
            <person name="Vande Pol N."/>
            <person name="Du Z.-Y."/>
            <person name="Zienkiewicz A."/>
            <person name="Zienkiewicz K."/>
            <person name="Morin E."/>
            <person name="Tisserant E."/>
            <person name="Splivallo R."/>
            <person name="Hainaut M."/>
            <person name="Henrissat B."/>
            <person name="Ohm R."/>
            <person name="Kuo A."/>
            <person name="Yan J."/>
            <person name="Lipzen A."/>
            <person name="Nolan M."/>
            <person name="Labutti K."/>
            <person name="Barry K."/>
            <person name="Goldstein A."/>
            <person name="Labbe J."/>
            <person name="Schadt C."/>
            <person name="Tuskan G."/>
            <person name="Grigoriev I."/>
            <person name="Martin F."/>
            <person name="Vilgalys R."/>
            <person name="Bonito G."/>
        </authorList>
    </citation>
    <scope>NUCLEOTIDE SEQUENCE [LARGE SCALE GENOMIC DNA]</scope>
    <source>
        <strain evidence="5 6">AG-77</strain>
    </source>
</reference>
<feature type="compositionally biased region" description="Low complexity" evidence="4">
    <location>
        <begin position="56"/>
        <end position="76"/>
    </location>
</feature>
<feature type="compositionally biased region" description="Low complexity" evidence="4">
    <location>
        <begin position="96"/>
        <end position="110"/>
    </location>
</feature>
<dbReference type="PANTHER" id="PTHR22838">
    <property type="entry name" value="WD REPEAT PROTEIN 26-RELATED"/>
    <property type="match status" value="1"/>
</dbReference>
<dbReference type="AlphaFoldDB" id="A0A197JFY7"/>
<accession>A0A197JFY7</accession>
<keyword evidence="1 3" id="KW-0853">WD repeat</keyword>
<dbReference type="OrthoDB" id="972532at2759"/>
<gene>
    <name evidence="5" type="ORF">K457DRAFT_142170</name>
</gene>